<dbReference type="PANTHER" id="PTHR46540">
    <property type="entry name" value="TETRATRICOPEPTIDE REPEAT PROTEIN 12"/>
    <property type="match status" value="1"/>
</dbReference>
<reference evidence="2" key="1">
    <citation type="submission" date="2025-08" db="UniProtKB">
        <authorList>
            <consortium name="Ensembl"/>
        </authorList>
    </citation>
    <scope>IDENTIFICATION</scope>
</reference>
<dbReference type="Ensembl" id="ENSHCOT00000006766.1">
    <property type="protein sequence ID" value="ENSHCOP00000004604.1"/>
    <property type="gene ID" value="ENSHCOG00000006095.1"/>
</dbReference>
<sequence length="430" mass="47771">NNMDSTEDLDVFLKNVDEICNIIKLQDVCALSNAALFLVYQCNGNCIKAYLHMGKAYLGLKKYSESRTCFEKIAQLEPQMENMAKEYLTKMELEEKKESEEFNARQDFDRGVEKAKLIPQLVGKLSEPGQMLLYYCGILEILAHAVTDSECSSSKASIVPLVSAENDAMQKECLELLCVFSHTAHGRRLLFDNLDVPTYDVLSSSDTCRDAFFECNVLRFAAPQVRLLQQCVIISTWNSMIFLYDLPLLKSGNLTTISCFGVLGPSGLLLFSSKACLSIQYLSNNVCFFFFFFLTGCQQADLAATKYALKILTVCTAASQLAREVLVKSDKKLSVLRRLLSSSSDEMVTGNAALCLAHCLELKGIASNLLGTDIVLELLRHAAGDAKRTAVQQNAAVALGKLCQSEPRHVNKLRELHGFEILHSCMKLIK</sequence>
<accession>A0A3Q3D741</accession>
<dbReference type="AlphaFoldDB" id="A0A3Q3D741"/>
<dbReference type="GO" id="GO:0005737">
    <property type="term" value="C:cytoplasm"/>
    <property type="evidence" value="ECO:0007669"/>
    <property type="project" value="TreeGrafter"/>
</dbReference>
<dbReference type="Proteomes" id="UP000264820">
    <property type="component" value="Unplaced"/>
</dbReference>
<feature type="repeat" description="TPR" evidence="1">
    <location>
        <begin position="47"/>
        <end position="80"/>
    </location>
</feature>
<dbReference type="GO" id="GO:0005813">
    <property type="term" value="C:centrosome"/>
    <property type="evidence" value="ECO:0007669"/>
    <property type="project" value="TreeGrafter"/>
</dbReference>
<evidence type="ECO:0000256" key="1">
    <source>
        <dbReference type="PROSITE-ProRule" id="PRU00339"/>
    </source>
</evidence>
<dbReference type="PROSITE" id="PS50005">
    <property type="entry name" value="TPR"/>
    <property type="match status" value="1"/>
</dbReference>
<keyword evidence="3" id="KW-1185">Reference proteome</keyword>
<dbReference type="SMART" id="SM00028">
    <property type="entry name" value="TPR"/>
    <property type="match status" value="1"/>
</dbReference>
<dbReference type="PANTHER" id="PTHR46540:SF1">
    <property type="entry name" value="TETRATRICOPEPTIDE REPEAT PROTEIN 12"/>
    <property type="match status" value="1"/>
</dbReference>
<name>A0A3Q3D741_HIPCM</name>
<dbReference type="InterPro" id="IPR016024">
    <property type="entry name" value="ARM-type_fold"/>
</dbReference>
<dbReference type="InterPro" id="IPR043195">
    <property type="entry name" value="TTC12"/>
</dbReference>
<keyword evidence="1" id="KW-0802">TPR repeat</keyword>
<dbReference type="Gene3D" id="1.25.40.10">
    <property type="entry name" value="Tetratricopeptide repeat domain"/>
    <property type="match status" value="1"/>
</dbReference>
<proteinExistence type="predicted"/>
<dbReference type="GO" id="GO:0007288">
    <property type="term" value="P:sperm axoneme assembly"/>
    <property type="evidence" value="ECO:0007669"/>
    <property type="project" value="TreeGrafter"/>
</dbReference>
<dbReference type="GO" id="GO:0070286">
    <property type="term" value="P:axonemal dynein complex assembly"/>
    <property type="evidence" value="ECO:0007669"/>
    <property type="project" value="TreeGrafter"/>
</dbReference>
<dbReference type="Gene3D" id="1.25.10.10">
    <property type="entry name" value="Leucine-rich Repeat Variant"/>
    <property type="match status" value="1"/>
</dbReference>
<dbReference type="SUPFAM" id="SSF48452">
    <property type="entry name" value="TPR-like"/>
    <property type="match status" value="1"/>
</dbReference>
<dbReference type="STRING" id="109280.ENSHCOP00000004604"/>
<evidence type="ECO:0000313" key="3">
    <source>
        <dbReference type="Proteomes" id="UP000264820"/>
    </source>
</evidence>
<organism evidence="2 3">
    <name type="scientific">Hippocampus comes</name>
    <name type="common">Tiger tail seahorse</name>
    <dbReference type="NCBI Taxonomy" id="109280"/>
    <lineage>
        <taxon>Eukaryota</taxon>
        <taxon>Metazoa</taxon>
        <taxon>Chordata</taxon>
        <taxon>Craniata</taxon>
        <taxon>Vertebrata</taxon>
        <taxon>Euteleostomi</taxon>
        <taxon>Actinopterygii</taxon>
        <taxon>Neopterygii</taxon>
        <taxon>Teleostei</taxon>
        <taxon>Neoteleostei</taxon>
        <taxon>Acanthomorphata</taxon>
        <taxon>Syngnathiaria</taxon>
        <taxon>Syngnathiformes</taxon>
        <taxon>Syngnathoidei</taxon>
        <taxon>Syngnathidae</taxon>
        <taxon>Hippocampus</taxon>
    </lineage>
</organism>
<reference evidence="2" key="2">
    <citation type="submission" date="2025-09" db="UniProtKB">
        <authorList>
            <consortium name="Ensembl"/>
        </authorList>
    </citation>
    <scope>IDENTIFICATION</scope>
</reference>
<evidence type="ECO:0000313" key="2">
    <source>
        <dbReference type="Ensembl" id="ENSHCOP00000004604.1"/>
    </source>
</evidence>
<dbReference type="InterPro" id="IPR019734">
    <property type="entry name" value="TPR_rpt"/>
</dbReference>
<dbReference type="InterPro" id="IPR011989">
    <property type="entry name" value="ARM-like"/>
</dbReference>
<protein>
    <submittedName>
        <fullName evidence="2">Uncharacterized protein</fullName>
    </submittedName>
</protein>
<dbReference type="InterPro" id="IPR011990">
    <property type="entry name" value="TPR-like_helical_dom_sf"/>
</dbReference>
<dbReference type="SUPFAM" id="SSF48371">
    <property type="entry name" value="ARM repeat"/>
    <property type="match status" value="1"/>
</dbReference>